<reference evidence="1" key="2">
    <citation type="journal article" date="2015" name="Fish Shellfish Immunol.">
        <title>Early steps in the European eel (Anguilla anguilla)-Vibrio vulnificus interaction in the gills: Role of the RtxA13 toxin.</title>
        <authorList>
            <person name="Callol A."/>
            <person name="Pajuelo D."/>
            <person name="Ebbesson L."/>
            <person name="Teles M."/>
            <person name="MacKenzie S."/>
            <person name="Amaro C."/>
        </authorList>
    </citation>
    <scope>NUCLEOTIDE SEQUENCE</scope>
</reference>
<dbReference type="EMBL" id="GBXM01092204">
    <property type="protein sequence ID" value="JAH16373.1"/>
    <property type="molecule type" value="Transcribed_RNA"/>
</dbReference>
<sequence length="19" mass="2082">MTFVSCAHQNVATIALNDF</sequence>
<evidence type="ECO:0000313" key="1">
    <source>
        <dbReference type="EMBL" id="JAH09397.1"/>
    </source>
</evidence>
<dbReference type="EMBL" id="GBXM01099180">
    <property type="protein sequence ID" value="JAH09397.1"/>
    <property type="molecule type" value="Transcribed_RNA"/>
</dbReference>
<organism evidence="1">
    <name type="scientific">Anguilla anguilla</name>
    <name type="common">European freshwater eel</name>
    <name type="synonym">Muraena anguilla</name>
    <dbReference type="NCBI Taxonomy" id="7936"/>
    <lineage>
        <taxon>Eukaryota</taxon>
        <taxon>Metazoa</taxon>
        <taxon>Chordata</taxon>
        <taxon>Craniata</taxon>
        <taxon>Vertebrata</taxon>
        <taxon>Euteleostomi</taxon>
        <taxon>Actinopterygii</taxon>
        <taxon>Neopterygii</taxon>
        <taxon>Teleostei</taxon>
        <taxon>Anguilliformes</taxon>
        <taxon>Anguillidae</taxon>
        <taxon>Anguilla</taxon>
    </lineage>
</organism>
<dbReference type="AlphaFoldDB" id="A0A0E9PYP9"/>
<reference evidence="1" key="1">
    <citation type="submission" date="2014-11" db="EMBL/GenBank/DDBJ databases">
        <authorList>
            <person name="Amaro Gonzalez C."/>
        </authorList>
    </citation>
    <scope>NUCLEOTIDE SEQUENCE</scope>
</reference>
<protein>
    <submittedName>
        <fullName evidence="1">Uncharacterized protein</fullName>
    </submittedName>
</protein>
<proteinExistence type="predicted"/>
<accession>A0A0E9PYP9</accession>
<name>A0A0E9PYP9_ANGAN</name>